<reference evidence="3 4" key="1">
    <citation type="submission" date="2024-09" db="EMBL/GenBank/DDBJ databases">
        <authorList>
            <person name="Lee S.D."/>
        </authorList>
    </citation>
    <scope>NUCLEOTIDE SEQUENCE [LARGE SCALE GENOMIC DNA]</scope>
    <source>
        <strain evidence="3 4">N8-3</strain>
    </source>
</reference>
<dbReference type="Proteomes" id="UP001592531">
    <property type="component" value="Unassembled WGS sequence"/>
</dbReference>
<keyword evidence="4" id="KW-1185">Reference proteome</keyword>
<keyword evidence="1" id="KW-0812">Transmembrane</keyword>
<evidence type="ECO:0000256" key="1">
    <source>
        <dbReference type="SAM" id="Phobius"/>
    </source>
</evidence>
<gene>
    <name evidence="3" type="ORF">ACEZDE_21220</name>
</gene>
<sequence>MRARYARVDGTPSAGGLGAAGSLTLLVGLWAAISPWVVHFARTNPNLQTNNLIIGIALAGLGLVFTLAPERVAQLAPVVAAIGVWMIISPWVVTLGHRPTTGMIWNNVLIGAVCCALGLAAMGMGMTGRRGRAAPSSPVTPTTTQ</sequence>
<dbReference type="RefSeq" id="WP_380538354.1">
    <property type="nucleotide sequence ID" value="NZ_JBHFAB010000016.1"/>
</dbReference>
<evidence type="ECO:0000259" key="2">
    <source>
        <dbReference type="Pfam" id="PF03779"/>
    </source>
</evidence>
<keyword evidence="1" id="KW-1133">Transmembrane helix</keyword>
<dbReference type="InterPro" id="IPR005530">
    <property type="entry name" value="SPW"/>
</dbReference>
<keyword evidence="1" id="KW-0472">Membrane</keyword>
<comment type="caution">
    <text evidence="3">The sequence shown here is derived from an EMBL/GenBank/DDBJ whole genome shotgun (WGS) entry which is preliminary data.</text>
</comment>
<protein>
    <submittedName>
        <fullName evidence="3">SPW repeat protein</fullName>
    </submittedName>
</protein>
<feature type="transmembrane region" description="Helical" evidence="1">
    <location>
        <begin position="12"/>
        <end position="32"/>
    </location>
</feature>
<evidence type="ECO:0000313" key="3">
    <source>
        <dbReference type="EMBL" id="MFC1419135.1"/>
    </source>
</evidence>
<feature type="transmembrane region" description="Helical" evidence="1">
    <location>
        <begin position="104"/>
        <end position="122"/>
    </location>
</feature>
<dbReference type="Pfam" id="PF03779">
    <property type="entry name" value="SPW"/>
    <property type="match status" value="1"/>
</dbReference>
<feature type="transmembrane region" description="Helical" evidence="1">
    <location>
        <begin position="52"/>
        <end position="68"/>
    </location>
</feature>
<organism evidence="3 4">
    <name type="scientific">Streptacidiphilus cavernicola</name>
    <dbReference type="NCBI Taxonomy" id="3342716"/>
    <lineage>
        <taxon>Bacteria</taxon>
        <taxon>Bacillati</taxon>
        <taxon>Actinomycetota</taxon>
        <taxon>Actinomycetes</taxon>
        <taxon>Kitasatosporales</taxon>
        <taxon>Streptomycetaceae</taxon>
        <taxon>Streptacidiphilus</taxon>
    </lineage>
</organism>
<accession>A0ABV6VZH4</accession>
<dbReference type="EMBL" id="JBHFAB010000016">
    <property type="protein sequence ID" value="MFC1419135.1"/>
    <property type="molecule type" value="Genomic_DNA"/>
</dbReference>
<name>A0ABV6VZH4_9ACTN</name>
<proteinExistence type="predicted"/>
<feature type="transmembrane region" description="Helical" evidence="1">
    <location>
        <begin position="75"/>
        <end position="92"/>
    </location>
</feature>
<evidence type="ECO:0000313" key="4">
    <source>
        <dbReference type="Proteomes" id="UP001592531"/>
    </source>
</evidence>
<feature type="domain" description="SPW repeat-containing integral membrane" evidence="2">
    <location>
        <begin position="22"/>
        <end position="119"/>
    </location>
</feature>